<sequence length="252" mass="30069">MGWYEGPMWRWTLAWKSELTTEQQAQVITLQGILQHHHPRHNDKDQLRWGNKSNFCTKDLMTEVGKVDQRNVIVDNLASTVWMKVAPPKVEFMTWLALLGKLNTKEMLVRKGILTSEDNKCSFCQCNPETLDHLLLSCAISRNVWNNIAADIGVRLEEEQQCFRRFYEWWMTRYHPNKLRKKLCILSFFATTWSLWTKRNMIVFQDEVFEHQTICHIIKWRIALWSKAWKDTIPYSAEELVRNFHTIPRLFP</sequence>
<name>A0A7C9D6L8_OPUST</name>
<reference evidence="2" key="1">
    <citation type="journal article" date="2013" name="J. Plant Res.">
        <title>Effect of fungi and light on seed germination of three Opuntia species from semiarid lands of central Mexico.</title>
        <authorList>
            <person name="Delgado-Sanchez P."/>
            <person name="Jimenez-Bremont J.F."/>
            <person name="Guerrero-Gonzalez Mde L."/>
            <person name="Flores J."/>
        </authorList>
    </citation>
    <scope>NUCLEOTIDE SEQUENCE</scope>
    <source>
        <tissue evidence="2">Cladode</tissue>
    </source>
</reference>
<protein>
    <recommendedName>
        <fullName evidence="1">Reverse transcriptase zinc-binding domain-containing protein</fullName>
    </recommendedName>
</protein>
<dbReference type="AlphaFoldDB" id="A0A7C9D6L8"/>
<evidence type="ECO:0000259" key="1">
    <source>
        <dbReference type="Pfam" id="PF13966"/>
    </source>
</evidence>
<dbReference type="Pfam" id="PF13966">
    <property type="entry name" value="zf-RVT"/>
    <property type="match status" value="1"/>
</dbReference>
<evidence type="ECO:0000313" key="2">
    <source>
        <dbReference type="EMBL" id="MBA4634782.1"/>
    </source>
</evidence>
<organism evidence="2">
    <name type="scientific">Opuntia streptacantha</name>
    <name type="common">Prickly pear cactus</name>
    <name type="synonym">Opuntia cardona</name>
    <dbReference type="NCBI Taxonomy" id="393608"/>
    <lineage>
        <taxon>Eukaryota</taxon>
        <taxon>Viridiplantae</taxon>
        <taxon>Streptophyta</taxon>
        <taxon>Embryophyta</taxon>
        <taxon>Tracheophyta</taxon>
        <taxon>Spermatophyta</taxon>
        <taxon>Magnoliopsida</taxon>
        <taxon>eudicotyledons</taxon>
        <taxon>Gunneridae</taxon>
        <taxon>Pentapetalae</taxon>
        <taxon>Caryophyllales</taxon>
        <taxon>Cactineae</taxon>
        <taxon>Cactaceae</taxon>
        <taxon>Opuntioideae</taxon>
        <taxon>Opuntia</taxon>
    </lineage>
</organism>
<reference evidence="2" key="2">
    <citation type="submission" date="2020-07" db="EMBL/GenBank/DDBJ databases">
        <authorList>
            <person name="Vera ALvarez R."/>
            <person name="Arias-Moreno D.M."/>
            <person name="Jimenez-Jacinto V."/>
            <person name="Jimenez-Bremont J.F."/>
            <person name="Swaminathan K."/>
            <person name="Moose S.P."/>
            <person name="Guerrero-Gonzalez M.L."/>
            <person name="Marino-Ramirez L."/>
            <person name="Landsman D."/>
            <person name="Rodriguez-Kessler M."/>
            <person name="Delgado-Sanchez P."/>
        </authorList>
    </citation>
    <scope>NUCLEOTIDE SEQUENCE</scope>
    <source>
        <tissue evidence="2">Cladode</tissue>
    </source>
</reference>
<dbReference type="EMBL" id="GISG01092453">
    <property type="protein sequence ID" value="MBA4634782.1"/>
    <property type="molecule type" value="Transcribed_RNA"/>
</dbReference>
<dbReference type="InterPro" id="IPR026960">
    <property type="entry name" value="RVT-Znf"/>
</dbReference>
<feature type="domain" description="Reverse transcriptase zinc-binding" evidence="1">
    <location>
        <begin position="74"/>
        <end position="145"/>
    </location>
</feature>
<accession>A0A7C9D6L8</accession>
<proteinExistence type="predicted"/>